<keyword evidence="1" id="KW-0472">Membrane</keyword>
<dbReference type="EMBL" id="BSNN01000002">
    <property type="protein sequence ID" value="GLQ34961.1"/>
    <property type="molecule type" value="Genomic_DNA"/>
</dbReference>
<organism evidence="2 3">
    <name type="scientific">Amylibacter marinus</name>
    <dbReference type="NCBI Taxonomy" id="1475483"/>
    <lineage>
        <taxon>Bacteria</taxon>
        <taxon>Pseudomonadati</taxon>
        <taxon>Pseudomonadota</taxon>
        <taxon>Alphaproteobacteria</taxon>
        <taxon>Rhodobacterales</taxon>
        <taxon>Paracoccaceae</taxon>
        <taxon>Amylibacter</taxon>
    </lineage>
</organism>
<reference evidence="3" key="1">
    <citation type="journal article" date="2019" name="Int. J. Syst. Evol. Microbiol.">
        <title>The Global Catalogue of Microorganisms (GCM) 10K type strain sequencing project: providing services to taxonomists for standard genome sequencing and annotation.</title>
        <authorList>
            <consortium name="The Broad Institute Genomics Platform"/>
            <consortium name="The Broad Institute Genome Sequencing Center for Infectious Disease"/>
            <person name="Wu L."/>
            <person name="Ma J."/>
        </authorList>
    </citation>
    <scope>NUCLEOTIDE SEQUENCE [LARGE SCALE GENOMIC DNA]</scope>
    <source>
        <strain evidence="3">NBRC 110140</strain>
    </source>
</reference>
<dbReference type="RefSeq" id="WP_284377050.1">
    <property type="nucleotide sequence ID" value="NZ_BSNN01000002.1"/>
</dbReference>
<dbReference type="Pfam" id="PF11157">
    <property type="entry name" value="DUF2937"/>
    <property type="match status" value="1"/>
</dbReference>
<evidence type="ECO:0000313" key="2">
    <source>
        <dbReference type="EMBL" id="GLQ34961.1"/>
    </source>
</evidence>
<sequence>MPNLVKIAGSVGLGLTLSQFPEYSQQYVQRLGGAVDELSVIVADFDATAAQADKTRDQALNALQGSAFLEGRQADMRRTIERQESLTTSYNTLKDASPLGRLANIRAFGDPQVIKGAWKNFAPAIPLNLDGLLLLFGGYITGYAGLAGLGRIFRRRNKKQKFT</sequence>
<gene>
    <name evidence="2" type="ORF">GCM10007939_12440</name>
</gene>
<keyword evidence="1" id="KW-1133">Transmembrane helix</keyword>
<evidence type="ECO:0000256" key="1">
    <source>
        <dbReference type="SAM" id="Phobius"/>
    </source>
</evidence>
<keyword evidence="1" id="KW-0812">Transmembrane</keyword>
<evidence type="ECO:0008006" key="4">
    <source>
        <dbReference type="Google" id="ProtNLM"/>
    </source>
</evidence>
<accession>A0ABQ5VUM9</accession>
<name>A0ABQ5VUM9_9RHOB</name>
<proteinExistence type="predicted"/>
<keyword evidence="3" id="KW-1185">Reference proteome</keyword>
<protein>
    <recommendedName>
        <fullName evidence="4">DUF2937 family protein</fullName>
    </recommendedName>
</protein>
<dbReference type="Proteomes" id="UP001156694">
    <property type="component" value="Unassembled WGS sequence"/>
</dbReference>
<evidence type="ECO:0000313" key="3">
    <source>
        <dbReference type="Proteomes" id="UP001156694"/>
    </source>
</evidence>
<comment type="caution">
    <text evidence="2">The sequence shown here is derived from an EMBL/GenBank/DDBJ whole genome shotgun (WGS) entry which is preliminary data.</text>
</comment>
<dbReference type="InterPro" id="IPR022584">
    <property type="entry name" value="DUF2937"/>
</dbReference>
<feature type="transmembrane region" description="Helical" evidence="1">
    <location>
        <begin position="132"/>
        <end position="153"/>
    </location>
</feature>